<reference evidence="1 2" key="1">
    <citation type="submission" date="2016-08" db="EMBL/GenBank/DDBJ databases">
        <title>Genomes of anaerobic fungi encode conserved fungal cellulosomes for biomass hydrolysis.</title>
        <authorList>
            <consortium name="DOE Joint Genome Institute"/>
            <person name="Haitjema C.H."/>
            <person name="Gilmore S.P."/>
            <person name="Henske J.K."/>
            <person name="Solomon K.V."/>
            <person name="De Groot R."/>
            <person name="Kuo A."/>
            <person name="Mondo S.J."/>
            <person name="Salamov A.A."/>
            <person name="Labutti K."/>
            <person name="Zhao Z."/>
            <person name="Chiniquy J."/>
            <person name="Barry K."/>
            <person name="Brewer H.M."/>
            <person name="Purvine S.O."/>
            <person name="Wright A.T."/>
            <person name="Boxma B."/>
            <person name="Van Alen T."/>
            <person name="Hackstein J.H."/>
            <person name="Baker S.E."/>
            <person name="Grigoriev I.V."/>
            <person name="O'Malley M.A."/>
        </authorList>
    </citation>
    <scope>NUCLEOTIDE SEQUENCE [LARGE SCALE GENOMIC DNA]</scope>
    <source>
        <strain evidence="2">finn</strain>
    </source>
</reference>
<dbReference type="EMBL" id="MCFH01000042">
    <property type="protein sequence ID" value="ORX45031.1"/>
    <property type="molecule type" value="Genomic_DNA"/>
</dbReference>
<keyword evidence="2" id="KW-1185">Reference proteome</keyword>
<protein>
    <submittedName>
        <fullName evidence="1">Phosphoglycerate mutase-like protein</fullName>
    </submittedName>
</protein>
<proteinExistence type="predicted"/>
<dbReference type="CDD" id="cd07040">
    <property type="entry name" value="HP"/>
    <property type="match status" value="1"/>
</dbReference>
<reference evidence="1 2" key="2">
    <citation type="submission" date="2016-08" db="EMBL/GenBank/DDBJ databases">
        <title>Pervasive Adenine N6-methylation of Active Genes in Fungi.</title>
        <authorList>
            <consortium name="DOE Joint Genome Institute"/>
            <person name="Mondo S.J."/>
            <person name="Dannebaum R.O."/>
            <person name="Kuo R.C."/>
            <person name="Labutti K."/>
            <person name="Haridas S."/>
            <person name="Kuo A."/>
            <person name="Salamov A."/>
            <person name="Ahrendt S.R."/>
            <person name="Lipzen A."/>
            <person name="Sullivan W."/>
            <person name="Andreopoulos W.B."/>
            <person name="Clum A."/>
            <person name="Lindquist E."/>
            <person name="Daum C."/>
            <person name="Ramamoorthy G.K."/>
            <person name="Gryganskyi A."/>
            <person name="Culley D."/>
            <person name="Magnuson J.K."/>
            <person name="James T.Y."/>
            <person name="O'Malley M.A."/>
            <person name="Stajich J.E."/>
            <person name="Spatafora J.W."/>
            <person name="Visel A."/>
            <person name="Grigoriev I.V."/>
        </authorList>
    </citation>
    <scope>NUCLEOTIDE SEQUENCE [LARGE SCALE GENOMIC DNA]</scope>
    <source>
        <strain evidence="2">finn</strain>
    </source>
</reference>
<dbReference type="PANTHER" id="PTHR48100:SF10">
    <property type="entry name" value="2-CARBOXY-D-ARABINITOL-1-PHOSPHATASE-RELATED"/>
    <property type="match status" value="1"/>
</dbReference>
<dbReference type="AlphaFoldDB" id="A0A1Y1V2Q6"/>
<accession>A0A1Y1V2Q6</accession>
<name>A0A1Y1V2Q6_9FUNG</name>
<dbReference type="InterPro" id="IPR029033">
    <property type="entry name" value="His_PPase_superfam"/>
</dbReference>
<dbReference type="Pfam" id="PF00300">
    <property type="entry name" value="His_Phos_1"/>
    <property type="match status" value="1"/>
</dbReference>
<dbReference type="InterPro" id="IPR050275">
    <property type="entry name" value="PGM_Phosphatase"/>
</dbReference>
<gene>
    <name evidence="1" type="ORF">BCR36DRAFT_300469</name>
</gene>
<evidence type="ECO:0000313" key="2">
    <source>
        <dbReference type="Proteomes" id="UP000193719"/>
    </source>
</evidence>
<organism evidence="1 2">
    <name type="scientific">Piromyces finnis</name>
    <dbReference type="NCBI Taxonomy" id="1754191"/>
    <lineage>
        <taxon>Eukaryota</taxon>
        <taxon>Fungi</taxon>
        <taxon>Fungi incertae sedis</taxon>
        <taxon>Chytridiomycota</taxon>
        <taxon>Chytridiomycota incertae sedis</taxon>
        <taxon>Neocallimastigomycetes</taxon>
        <taxon>Neocallimastigales</taxon>
        <taxon>Neocallimastigaceae</taxon>
        <taxon>Piromyces</taxon>
    </lineage>
</organism>
<evidence type="ECO:0000313" key="1">
    <source>
        <dbReference type="EMBL" id="ORX45031.1"/>
    </source>
</evidence>
<comment type="caution">
    <text evidence="1">The sequence shown here is derived from an EMBL/GenBank/DDBJ whole genome shotgun (WGS) entry which is preliminary data.</text>
</comment>
<dbReference type="OrthoDB" id="354304at2759"/>
<dbReference type="STRING" id="1754191.A0A1Y1V2Q6"/>
<dbReference type="GO" id="GO:0016791">
    <property type="term" value="F:phosphatase activity"/>
    <property type="evidence" value="ECO:0007669"/>
    <property type="project" value="TreeGrafter"/>
</dbReference>
<dbReference type="Proteomes" id="UP000193719">
    <property type="component" value="Unassembled WGS sequence"/>
</dbReference>
<dbReference type="SUPFAM" id="SSF53254">
    <property type="entry name" value="Phosphoglycerate mutase-like"/>
    <property type="match status" value="1"/>
</dbReference>
<dbReference type="Gene3D" id="3.40.50.1240">
    <property type="entry name" value="Phosphoglycerate mutase-like"/>
    <property type="match status" value="1"/>
</dbReference>
<dbReference type="InterPro" id="IPR013078">
    <property type="entry name" value="His_Pase_superF_clade-1"/>
</dbReference>
<sequence length="321" mass="35957">MNIPEIPPIEQPPSSNCQVKRIIFCRHAETAPNASFQLQGSGINEYLNNKGVGQAEALARRLSTQEDIGVIITSNLRRAVQTSEIIAAAYPKSFNIIQEPELREISWGVWEGMVCPDLDSLIEKWQSGDFTACAPGGETPLEVRERVLPIIYSLLKRPEKTILVVVHGRLLRILLSSILYGNLYHMQSFNHRNTCVNIVDVYYEPTESKTSPTVLSKMSSLKNYEPKQNQLYPLVKSISGGGIIISPIPVNSDKRNTSYKDSCESSLRIKSTATKNYSSETKTCTEYETPILDIDLSGQNYKVKFMPVILDSIEHLTADLY</sequence>
<dbReference type="PANTHER" id="PTHR48100">
    <property type="entry name" value="BROAD-SPECIFICITY PHOSPHATASE YOR283W-RELATED"/>
    <property type="match status" value="1"/>
</dbReference>
<dbReference type="SMART" id="SM00855">
    <property type="entry name" value="PGAM"/>
    <property type="match status" value="1"/>
</dbReference>